<dbReference type="Pfam" id="PF12895">
    <property type="entry name" value="ANAPC3"/>
    <property type="match status" value="1"/>
</dbReference>
<dbReference type="InterPro" id="IPR013105">
    <property type="entry name" value="TPR_2"/>
</dbReference>
<feature type="compositionally biased region" description="Polar residues" evidence="5">
    <location>
        <begin position="469"/>
        <end position="482"/>
    </location>
</feature>
<feature type="compositionally biased region" description="Polar residues" evidence="5">
    <location>
        <begin position="1194"/>
        <end position="1205"/>
    </location>
</feature>
<feature type="region of interest" description="Disordered" evidence="5">
    <location>
        <begin position="1497"/>
        <end position="1531"/>
    </location>
</feature>
<proteinExistence type="inferred from homology"/>
<feature type="region of interest" description="Disordered" evidence="5">
    <location>
        <begin position="372"/>
        <end position="514"/>
    </location>
</feature>
<dbReference type="GO" id="GO:0016567">
    <property type="term" value="P:protein ubiquitination"/>
    <property type="evidence" value="ECO:0007669"/>
    <property type="project" value="TreeGrafter"/>
</dbReference>
<dbReference type="InterPro" id="IPR019734">
    <property type="entry name" value="TPR_rpt"/>
</dbReference>
<dbReference type="PANTHER" id="PTHR12558:SF13">
    <property type="entry name" value="CELL DIVISION CYCLE PROTEIN 27 HOMOLOG"/>
    <property type="match status" value="1"/>
</dbReference>
<keyword evidence="2 4" id="KW-0802">TPR repeat</keyword>
<feature type="region of interest" description="Disordered" evidence="5">
    <location>
        <begin position="1092"/>
        <end position="1234"/>
    </location>
</feature>
<protein>
    <submittedName>
        <fullName evidence="6">Uncharacterized protein</fullName>
    </submittedName>
</protein>
<feature type="compositionally biased region" description="Basic and acidic residues" evidence="5">
    <location>
        <begin position="617"/>
        <end position="637"/>
    </location>
</feature>
<keyword evidence="1" id="KW-0677">Repeat</keyword>
<accession>A0A0G4I9D2</accession>
<feature type="region of interest" description="Disordered" evidence="5">
    <location>
        <begin position="264"/>
        <end position="359"/>
    </location>
</feature>
<sequence>MDLESVLRTFLKFFLEHSLWDPAIFLAERLVDESGRSDENLHLFCKALMGAGKHRRAYSLLQEHVRSVGASSSENLVLLGQCALELELAHEAETFFEAARESTDRGKEEQTASPSCNATLIESLGTAKCPLVSEAATLFLLGQSKEKSGKYEDALKCYEESLRLCPLMWTAFESFSRLSLQNESRRLGLLCPSAEREARRLTPTALASRFFSIDKIERFLAKTAALSGPATSQNPTQHQERTHQCSSIPEEGAQWTPLGAQDTVMDPEEEQGPPQPHPDGMPVSSVPPRFPRGAPHTPVKQRNLGSKETARTVRGGGEAPNPHHETPATDVSCISPSPHHGRGAGGDGEMETPVAGGSDGLQKLMIPALLAPSRHRGGGHGPASRSAANLLEDPEGGGGDEEKTPKAAALPGGGSSLRPPPLPYDLSGTRSLASLAVPHTKTERQEEAGLEEEGGHARQGDAMRGTGGVLTTNQQKENQTGCNGPPSPSPSASPSPSPHSLTPQGIRTGMSTHAVPLPADPLVVAHVRGEMSPQSPLLIHESSSNKGDGKRGDGEDGIFTVQSTTGRDPENDQPPGTPVRSQQKEWVHAQADRDKGEGRQALEGSLLQNRKLPRGSPRREQSGGFKEEKGKEGKERLGGGGMQVGGVEGKKRGISKPMFSSPFQRRKGGGKGKMKNRDDKTSLANFSGPSTCPDAPFPPSPFRPCGMIGGGGSADPSSTGCFGMDDAKSTVTSAEKPPRVSAQLSSLLISFGSVLRAVHSYAWEEGLSVLDAMGERRRNSLWCREMRGRLLHERGDCKGAAAEFEKILEADPGRVEIFAPYSTALWHLSDQARLTFLSRGAVSDFRGESDSWVAIGNCFSLQREHETAIKFFRRALQINEKNAYAYTLIGHEYKASEKFDDALASYRTASELDPRQYNCYWGSGAIHFGRESFLQAKAFFLKALSLHPTQATIRCSLGTVLHALGDTLTALQAYEQAAALKPEEPITYILRAEVLQREERWEESLADLRKFSELDPSNGACHKMLGGVYKRLNQPGLAFCHYSSALALTKDSKEQHTIRRLIEKLKDPGTQTDPHESNFLEQDADRQASSLFPGFDNLEQAPPAPGIGGDAGHNPLPSLTGGAPATTRNQTPPPRTPPNPRNALGTVAYTPPQRPGGVSGRWQTSARRPRHIDRSGAVGSTRFSIDQSPPLPPQAQTVPRRSTGSAAMELTTEGDDRGDPFSWHQRSAAVPPSSSIASIRFPSAAPVHPRAGIIGGGDGTPTLASPPTAIARRPPSPTPPGSASSRRGRSEWERETAVSLSGLCEPPGVTSSTGTQGGPLPGRAGAEERNVRMRRQAQTSSQEGGELGDTPMVQAPVFETPAAVLPSSLDTPVVHHPDSARVMAPPRIGPPLSGSDLTETPMPVPGWRERAPSFSNYGSTVGHPSTPLDLQTPFEVPARGSIPPPLLHKQHMRQMSRQEEHHQHQLQTHREDLMDNQTPNLQGGAFGVFPHTGVFPAIDRAQPPPAPRPRRHAPATGQAVQGGGNLHHQSISSSNFVPFGLDAMGMATPAQIPVSAVTPAQMPVPSATPAQISSLSATPAQMSSLSVTPAQVPAASVTPAQVPVQSITPAQDPVSSVTPAQVFDQGTAAHFSNALPPPAPNARRRHHADPLAHPSSASLSSCHSPVRQQPTPNPTCLAPTPMGHPGFPQTGGSFQISVTPSQEPTPAVQAFTPASHPSFQQTQSRPPPLNRRTDVDVGGFAFSVDLSRSQSGTGRDPRGEEEGDGQAPTPTRVHRGRDLSDQGEEGAMEEDSNGNSTPRLN</sequence>
<evidence type="ECO:0000256" key="1">
    <source>
        <dbReference type="ARBA" id="ARBA00022737"/>
    </source>
</evidence>
<feature type="compositionally biased region" description="Polar residues" evidence="5">
    <location>
        <begin position="1690"/>
        <end position="1704"/>
    </location>
</feature>
<dbReference type="GO" id="GO:0005737">
    <property type="term" value="C:cytoplasm"/>
    <property type="evidence" value="ECO:0007669"/>
    <property type="project" value="TreeGrafter"/>
</dbReference>
<dbReference type="GO" id="GO:0007091">
    <property type="term" value="P:metaphase/anaphase transition of mitotic cell cycle"/>
    <property type="evidence" value="ECO:0007669"/>
    <property type="project" value="TreeGrafter"/>
</dbReference>
<feature type="region of interest" description="Disordered" evidence="5">
    <location>
        <begin position="535"/>
        <end position="678"/>
    </location>
</feature>
<gene>
    <name evidence="6" type="ORF">Cvel_12231</name>
</gene>
<dbReference type="GO" id="GO:0051301">
    <property type="term" value="P:cell division"/>
    <property type="evidence" value="ECO:0007669"/>
    <property type="project" value="TreeGrafter"/>
</dbReference>
<dbReference type="Pfam" id="PF07719">
    <property type="entry name" value="TPR_2"/>
    <property type="match status" value="1"/>
</dbReference>
<feature type="compositionally biased region" description="Polar residues" evidence="5">
    <location>
        <begin position="501"/>
        <end position="511"/>
    </location>
</feature>
<feature type="compositionally biased region" description="Polar residues" evidence="5">
    <location>
        <begin position="1715"/>
        <end position="1724"/>
    </location>
</feature>
<feature type="region of interest" description="Disordered" evidence="5">
    <location>
        <begin position="227"/>
        <end position="247"/>
    </location>
</feature>
<evidence type="ECO:0000256" key="5">
    <source>
        <dbReference type="SAM" id="MobiDB-lite"/>
    </source>
</evidence>
<dbReference type="SUPFAM" id="SSF48452">
    <property type="entry name" value="TPR-like"/>
    <property type="match status" value="2"/>
</dbReference>
<dbReference type="Gene3D" id="1.25.40.10">
    <property type="entry name" value="Tetratricopeptide repeat domain"/>
    <property type="match status" value="4"/>
</dbReference>
<organism evidence="6">
    <name type="scientific">Chromera velia CCMP2878</name>
    <dbReference type="NCBI Taxonomy" id="1169474"/>
    <lineage>
        <taxon>Eukaryota</taxon>
        <taxon>Sar</taxon>
        <taxon>Alveolata</taxon>
        <taxon>Colpodellida</taxon>
        <taxon>Chromeraceae</taxon>
        <taxon>Chromera</taxon>
    </lineage>
</organism>
<evidence type="ECO:0000313" key="6">
    <source>
        <dbReference type="EMBL" id="CEM53766.1"/>
    </source>
</evidence>
<name>A0A0G4I9D2_9ALVE</name>
<dbReference type="EMBL" id="CDMZ01005724">
    <property type="protein sequence ID" value="CEM53766.1"/>
    <property type="molecule type" value="Genomic_DNA"/>
</dbReference>
<feature type="repeat" description="TPR" evidence="4">
    <location>
        <begin position="883"/>
        <end position="916"/>
    </location>
</feature>
<feature type="region of interest" description="Disordered" evidence="5">
    <location>
        <begin position="1630"/>
        <end position="1801"/>
    </location>
</feature>
<dbReference type="SMART" id="SM00028">
    <property type="entry name" value="TPR"/>
    <property type="match status" value="8"/>
</dbReference>
<dbReference type="PANTHER" id="PTHR12558">
    <property type="entry name" value="CELL DIVISION CYCLE 16,23,27"/>
    <property type="match status" value="1"/>
</dbReference>
<feature type="compositionally biased region" description="Gly residues" evidence="5">
    <location>
        <begin position="638"/>
        <end position="647"/>
    </location>
</feature>
<dbReference type="GO" id="GO:0031145">
    <property type="term" value="P:anaphase-promoting complex-dependent catabolic process"/>
    <property type="evidence" value="ECO:0007669"/>
    <property type="project" value="TreeGrafter"/>
</dbReference>
<comment type="similarity">
    <text evidence="3">Belongs to the APC3/CDC27 family.</text>
</comment>
<dbReference type="GO" id="GO:0005680">
    <property type="term" value="C:anaphase-promoting complex"/>
    <property type="evidence" value="ECO:0007669"/>
    <property type="project" value="TreeGrafter"/>
</dbReference>
<feature type="region of interest" description="Disordered" evidence="5">
    <location>
        <begin position="1248"/>
        <end position="1349"/>
    </location>
</feature>
<feature type="compositionally biased region" description="Basic residues" evidence="5">
    <location>
        <begin position="664"/>
        <end position="674"/>
    </location>
</feature>
<dbReference type="PROSITE" id="PS50005">
    <property type="entry name" value="TPR"/>
    <property type="match status" value="4"/>
</dbReference>
<feature type="compositionally biased region" description="Basic and acidic residues" evidence="5">
    <location>
        <begin position="440"/>
        <end position="461"/>
    </location>
</feature>
<dbReference type="Pfam" id="PF13181">
    <property type="entry name" value="TPR_8"/>
    <property type="match status" value="1"/>
</dbReference>
<feature type="compositionally biased region" description="Pro residues" evidence="5">
    <location>
        <begin position="485"/>
        <end position="497"/>
    </location>
</feature>
<feature type="repeat" description="TPR" evidence="4">
    <location>
        <begin position="135"/>
        <end position="168"/>
    </location>
</feature>
<feature type="compositionally biased region" description="Pro residues" evidence="5">
    <location>
        <begin position="1131"/>
        <end position="1140"/>
    </location>
</feature>
<reference evidence="6" key="1">
    <citation type="submission" date="2014-11" db="EMBL/GenBank/DDBJ databases">
        <authorList>
            <person name="Otto D Thomas"/>
            <person name="Naeem Raeece"/>
        </authorList>
    </citation>
    <scope>NUCLEOTIDE SEQUENCE</scope>
</reference>
<evidence type="ECO:0000256" key="4">
    <source>
        <dbReference type="PROSITE-ProRule" id="PRU00339"/>
    </source>
</evidence>
<evidence type="ECO:0000256" key="2">
    <source>
        <dbReference type="ARBA" id="ARBA00022803"/>
    </source>
</evidence>
<evidence type="ECO:0000256" key="3">
    <source>
        <dbReference type="ARBA" id="ARBA00038210"/>
    </source>
</evidence>
<dbReference type="InterPro" id="IPR011990">
    <property type="entry name" value="TPR-like_helical_dom_sf"/>
</dbReference>
<feature type="compositionally biased region" description="Acidic residues" evidence="5">
    <location>
        <begin position="1781"/>
        <end position="1792"/>
    </location>
</feature>
<dbReference type="Pfam" id="PF13432">
    <property type="entry name" value="TPR_16"/>
    <property type="match status" value="1"/>
</dbReference>
<feature type="repeat" description="TPR" evidence="4">
    <location>
        <begin position="849"/>
        <end position="882"/>
    </location>
</feature>
<feature type="compositionally biased region" description="Basic and acidic residues" evidence="5">
    <location>
        <begin position="582"/>
        <end position="600"/>
    </location>
</feature>
<feature type="compositionally biased region" description="Low complexity" evidence="5">
    <location>
        <begin position="1651"/>
        <end position="1665"/>
    </location>
</feature>
<dbReference type="VEuPathDB" id="CryptoDB:Cvel_12231"/>
<feature type="repeat" description="TPR" evidence="4">
    <location>
        <begin position="951"/>
        <end position="984"/>
    </location>
</feature>